<dbReference type="CDD" id="cd01949">
    <property type="entry name" value="GGDEF"/>
    <property type="match status" value="1"/>
</dbReference>
<dbReference type="InterPro" id="IPR029787">
    <property type="entry name" value="Nucleotide_cyclase"/>
</dbReference>
<dbReference type="AlphaFoldDB" id="A0A099I4A1"/>
<dbReference type="PROSITE" id="PS50887">
    <property type="entry name" value="GGDEF"/>
    <property type="match status" value="1"/>
</dbReference>
<dbReference type="InterPro" id="IPR043128">
    <property type="entry name" value="Rev_trsase/Diguanyl_cyclase"/>
</dbReference>
<accession>A0A099I4A1</accession>
<dbReference type="GO" id="GO:0043709">
    <property type="term" value="P:cell adhesion involved in single-species biofilm formation"/>
    <property type="evidence" value="ECO:0007669"/>
    <property type="project" value="TreeGrafter"/>
</dbReference>
<name>A0A099I4A1_CLOIN</name>
<dbReference type="InterPro" id="IPR019734">
    <property type="entry name" value="TPR_rpt"/>
</dbReference>
<protein>
    <submittedName>
        <fullName evidence="2">Response regulator</fullName>
    </submittedName>
</protein>
<dbReference type="InterPro" id="IPR000160">
    <property type="entry name" value="GGDEF_dom"/>
</dbReference>
<feature type="domain" description="GGDEF" evidence="1">
    <location>
        <begin position="390"/>
        <end position="520"/>
    </location>
</feature>
<reference evidence="2 3" key="1">
    <citation type="submission" date="2014-08" db="EMBL/GenBank/DDBJ databases">
        <title>Clostridium innocuum, an unnegligible vancomycin-resistant pathogen causing extra-intestinal infections.</title>
        <authorList>
            <person name="Feng Y."/>
            <person name="Chiu C.-H."/>
        </authorList>
    </citation>
    <scope>NUCLEOTIDE SEQUENCE [LARGE SCALE GENOMIC DNA]</scope>
    <source>
        <strain evidence="2 3">AN88</strain>
    </source>
</reference>
<dbReference type="SMART" id="SM00028">
    <property type="entry name" value="TPR"/>
    <property type="match status" value="2"/>
</dbReference>
<dbReference type="PANTHER" id="PTHR45138:SF24">
    <property type="entry name" value="DIGUANYLATE CYCLASE DGCC-RELATED"/>
    <property type="match status" value="1"/>
</dbReference>
<sequence length="522" mass="61675">MKTDKLESLYTHIEEKRVLRDFEGIFHYASLLYTASREQNNDHYLIISCYFLGSSYFNTGVYDKAMKYLQEGIRIGEHAPYPFFQMMCYNLAGMVSGTLGDDIMSVEYMLKSYYIALDHQELGYLYIILNNLGVLFFNLGYYEIAKEYFTNAFEERGIGSYDDLKINDGFNIINLMGTSIYLKDDLEYERWLIWYREFQKRFQIVTVDNDYQMYQVLLCAHTQDIARLRAEVVRFLEIAGREEDRLHTFKNLLKVFKVCMQFQEQKLSSQILYELQLILQDYPNYQNHSELKECQVIYANTFKAEQERLQALEEYYDIRQLELSAAHNNMKNTLLLKIDMEQLLYERNQILKENRELERRSEIEEFTNVMNKTAFRTHVSAELETMHQDQYVCLLVIDIDKFKSINDTFGHLVGDQVLLHVVKVLKEVLRSSDFIGRIGGDEFCVFMKNILSLPYLYERLDEILDRLVNTRIEDRQVLSASIGVCMSNHICRYDEIFQKADEAMYHAKHAGGNCYDITELST</sequence>
<proteinExistence type="predicted"/>
<evidence type="ECO:0000313" key="2">
    <source>
        <dbReference type="EMBL" id="KGJ52092.1"/>
    </source>
</evidence>
<dbReference type="GO" id="GO:0052621">
    <property type="term" value="F:diguanylate cyclase activity"/>
    <property type="evidence" value="ECO:0007669"/>
    <property type="project" value="TreeGrafter"/>
</dbReference>
<dbReference type="NCBIfam" id="TIGR00254">
    <property type="entry name" value="GGDEF"/>
    <property type="match status" value="1"/>
</dbReference>
<dbReference type="SMART" id="SM00267">
    <property type="entry name" value="GGDEF"/>
    <property type="match status" value="1"/>
</dbReference>
<organism evidence="2 3">
    <name type="scientific">Clostridium innocuum</name>
    <dbReference type="NCBI Taxonomy" id="1522"/>
    <lineage>
        <taxon>Bacteria</taxon>
        <taxon>Bacillati</taxon>
        <taxon>Bacillota</taxon>
        <taxon>Clostridia</taxon>
        <taxon>Eubacteriales</taxon>
        <taxon>Clostridiaceae</taxon>
        <taxon>Clostridium</taxon>
    </lineage>
</organism>
<dbReference type="RefSeq" id="WP_044906845.1">
    <property type="nucleotide sequence ID" value="NZ_JAQCQO010000047.1"/>
</dbReference>
<dbReference type="Pfam" id="PF00990">
    <property type="entry name" value="GGDEF"/>
    <property type="match status" value="1"/>
</dbReference>
<gene>
    <name evidence="2" type="ORF">CIAN88_16805</name>
</gene>
<dbReference type="Proteomes" id="UP000030008">
    <property type="component" value="Unassembled WGS sequence"/>
</dbReference>
<dbReference type="InterPro" id="IPR011990">
    <property type="entry name" value="TPR-like_helical_dom_sf"/>
</dbReference>
<dbReference type="GO" id="GO:0005886">
    <property type="term" value="C:plasma membrane"/>
    <property type="evidence" value="ECO:0007669"/>
    <property type="project" value="TreeGrafter"/>
</dbReference>
<dbReference type="SUPFAM" id="SSF55073">
    <property type="entry name" value="Nucleotide cyclase"/>
    <property type="match status" value="1"/>
</dbReference>
<dbReference type="Gene3D" id="1.25.40.10">
    <property type="entry name" value="Tetratricopeptide repeat domain"/>
    <property type="match status" value="1"/>
</dbReference>
<dbReference type="SUPFAM" id="SSF48452">
    <property type="entry name" value="TPR-like"/>
    <property type="match status" value="1"/>
</dbReference>
<comment type="caution">
    <text evidence="2">The sequence shown here is derived from an EMBL/GenBank/DDBJ whole genome shotgun (WGS) entry which is preliminary data.</text>
</comment>
<evidence type="ECO:0000313" key="3">
    <source>
        <dbReference type="Proteomes" id="UP000030008"/>
    </source>
</evidence>
<dbReference type="Gene3D" id="3.30.70.270">
    <property type="match status" value="1"/>
</dbReference>
<dbReference type="GO" id="GO:1902201">
    <property type="term" value="P:negative regulation of bacterial-type flagellum-dependent cell motility"/>
    <property type="evidence" value="ECO:0007669"/>
    <property type="project" value="TreeGrafter"/>
</dbReference>
<dbReference type="InterPro" id="IPR050469">
    <property type="entry name" value="Diguanylate_Cyclase"/>
</dbReference>
<evidence type="ECO:0000259" key="1">
    <source>
        <dbReference type="PROSITE" id="PS50887"/>
    </source>
</evidence>
<dbReference type="EMBL" id="JQIF01000084">
    <property type="protein sequence ID" value="KGJ52092.1"/>
    <property type="molecule type" value="Genomic_DNA"/>
</dbReference>
<dbReference type="Pfam" id="PF13181">
    <property type="entry name" value="TPR_8"/>
    <property type="match status" value="2"/>
</dbReference>
<dbReference type="PANTHER" id="PTHR45138">
    <property type="entry name" value="REGULATORY COMPONENTS OF SENSORY TRANSDUCTION SYSTEM"/>
    <property type="match status" value="1"/>
</dbReference>